<feature type="region of interest" description="Disordered" evidence="1">
    <location>
        <begin position="13"/>
        <end position="32"/>
    </location>
</feature>
<name>A0A1Q5U4G7_9EURO</name>
<dbReference type="EMBL" id="MNBE01000582">
    <property type="protein sequence ID" value="OKP07361.1"/>
    <property type="molecule type" value="Genomic_DNA"/>
</dbReference>
<dbReference type="AlphaFoldDB" id="A0A1Q5U4G7"/>
<evidence type="ECO:0000256" key="1">
    <source>
        <dbReference type="SAM" id="MobiDB-lite"/>
    </source>
</evidence>
<gene>
    <name evidence="2" type="ORF">PENSUB_5950</name>
</gene>
<organism evidence="2 3">
    <name type="scientific">Penicillium subrubescens</name>
    <dbReference type="NCBI Taxonomy" id="1316194"/>
    <lineage>
        <taxon>Eukaryota</taxon>
        <taxon>Fungi</taxon>
        <taxon>Dikarya</taxon>
        <taxon>Ascomycota</taxon>
        <taxon>Pezizomycotina</taxon>
        <taxon>Eurotiomycetes</taxon>
        <taxon>Eurotiomycetidae</taxon>
        <taxon>Eurotiales</taxon>
        <taxon>Aspergillaceae</taxon>
        <taxon>Penicillium</taxon>
    </lineage>
</organism>
<dbReference type="Proteomes" id="UP000186955">
    <property type="component" value="Unassembled WGS sequence"/>
</dbReference>
<reference evidence="2 3" key="1">
    <citation type="submission" date="2016-10" db="EMBL/GenBank/DDBJ databases">
        <title>Genome sequence of the ascomycete fungus Penicillium subrubescens.</title>
        <authorList>
            <person name="De Vries R.P."/>
            <person name="Peng M."/>
            <person name="Dilokpimol A."/>
            <person name="Hilden K."/>
            <person name="Makela M.R."/>
            <person name="Grigoriev I."/>
            <person name="Riley R."/>
            <person name="Granchi Z."/>
        </authorList>
    </citation>
    <scope>NUCLEOTIDE SEQUENCE [LARGE SCALE GENOMIC DNA]</scope>
    <source>
        <strain evidence="2 3">CBS 132785</strain>
    </source>
</reference>
<sequence length="83" mass="9305">MQELIHRSRYGLMGGRETIRDEEGDQDDPLSMPGATLPGMIGSHDRAVVSTTQHCPDIESIRVYDDTTMSTRRVAKGKFSPWL</sequence>
<comment type="caution">
    <text evidence="2">The sequence shown here is derived from an EMBL/GenBank/DDBJ whole genome shotgun (WGS) entry which is preliminary data.</text>
</comment>
<evidence type="ECO:0000313" key="2">
    <source>
        <dbReference type="EMBL" id="OKP07361.1"/>
    </source>
</evidence>
<proteinExistence type="predicted"/>
<protein>
    <submittedName>
        <fullName evidence="2">Uncharacterized protein</fullName>
    </submittedName>
</protein>
<evidence type="ECO:0000313" key="3">
    <source>
        <dbReference type="Proteomes" id="UP000186955"/>
    </source>
</evidence>
<keyword evidence="3" id="KW-1185">Reference proteome</keyword>
<accession>A0A1Q5U4G7</accession>